<dbReference type="Gene3D" id="2.40.70.10">
    <property type="entry name" value="Acid Proteases"/>
    <property type="match status" value="1"/>
</dbReference>
<proteinExistence type="predicted"/>
<feature type="region of interest" description="Disordered" evidence="1">
    <location>
        <begin position="139"/>
        <end position="181"/>
    </location>
</feature>
<dbReference type="CDD" id="cd00303">
    <property type="entry name" value="retropepsin_like"/>
    <property type="match status" value="1"/>
</dbReference>
<organism evidence="2 3">
    <name type="scientific">Mycena citricolor</name>
    <dbReference type="NCBI Taxonomy" id="2018698"/>
    <lineage>
        <taxon>Eukaryota</taxon>
        <taxon>Fungi</taxon>
        <taxon>Dikarya</taxon>
        <taxon>Basidiomycota</taxon>
        <taxon>Agaricomycotina</taxon>
        <taxon>Agaricomycetes</taxon>
        <taxon>Agaricomycetidae</taxon>
        <taxon>Agaricales</taxon>
        <taxon>Marasmiineae</taxon>
        <taxon>Mycenaceae</taxon>
        <taxon>Mycena</taxon>
    </lineage>
</organism>
<dbReference type="AlphaFoldDB" id="A0AAD2H817"/>
<feature type="non-terminal residue" evidence="2">
    <location>
        <position position="1"/>
    </location>
</feature>
<comment type="caution">
    <text evidence="2">The sequence shown here is derived from an EMBL/GenBank/DDBJ whole genome shotgun (WGS) entry which is preliminary data.</text>
</comment>
<protein>
    <recommendedName>
        <fullName evidence="4">Retrotransposon gag domain-containing protein</fullName>
    </recommendedName>
</protein>
<feature type="compositionally biased region" description="Basic and acidic residues" evidence="1">
    <location>
        <begin position="155"/>
        <end position="181"/>
    </location>
</feature>
<gene>
    <name evidence="2" type="ORF">MYCIT1_LOCUS13931</name>
</gene>
<evidence type="ECO:0000256" key="1">
    <source>
        <dbReference type="SAM" id="MobiDB-lite"/>
    </source>
</evidence>
<evidence type="ECO:0000313" key="3">
    <source>
        <dbReference type="Proteomes" id="UP001295794"/>
    </source>
</evidence>
<dbReference type="PANTHER" id="PTHR15503">
    <property type="entry name" value="LDOC1 RELATED"/>
    <property type="match status" value="1"/>
</dbReference>
<accession>A0AAD2H817</accession>
<sequence length="388" mass="43405">MNWKQHNFEGFQGLKAGVTATSFLEELQRAFGDSNAEQVAAARLMALRQGRRSFADYISDFEMLAADAGYNVVTTTNDQGEYKKGDQDNILIKFLERGLSSEIASCLYNTSVPLPKAYGAFKNWYVNIEANALRDQLRTTSTKTKKGSIAPKAQSLEKEETPKESAKIKVPEAPKRTRVPDAVQRKLAAEKQKGPQPSRLAQELCSYQAERKRHSMDVYVQITGLDSGKTHGVKALLNSGCSTCHIDTDYAQAEKLDIQELPQPIVARNADNTKNISGRIMHYVDLRMRIGPHVETRMFLLTCLGKARIFIGLDWLMEHNPKVDWQEQTMRFSRCPERCHMRGHEEHQAMIDIDAIDLDTGTPDLEEGESILLVDFGKEGPAAEGNAG</sequence>
<name>A0AAD2H817_9AGAR</name>
<evidence type="ECO:0008006" key="4">
    <source>
        <dbReference type="Google" id="ProtNLM"/>
    </source>
</evidence>
<dbReference type="EMBL" id="CAVNYO010000156">
    <property type="protein sequence ID" value="CAK5269884.1"/>
    <property type="molecule type" value="Genomic_DNA"/>
</dbReference>
<dbReference type="PANTHER" id="PTHR15503:SF22">
    <property type="entry name" value="TRANSPOSON TY3-I GAG POLYPROTEIN"/>
    <property type="match status" value="1"/>
</dbReference>
<dbReference type="InterPro" id="IPR021109">
    <property type="entry name" value="Peptidase_aspartic_dom_sf"/>
</dbReference>
<dbReference type="InterPro" id="IPR032567">
    <property type="entry name" value="RTL1-rel"/>
</dbReference>
<reference evidence="2" key="1">
    <citation type="submission" date="2023-11" db="EMBL/GenBank/DDBJ databases">
        <authorList>
            <person name="De Vega J J."/>
            <person name="De Vega J J."/>
        </authorList>
    </citation>
    <scope>NUCLEOTIDE SEQUENCE</scope>
</reference>
<keyword evidence="3" id="KW-1185">Reference proteome</keyword>
<evidence type="ECO:0000313" key="2">
    <source>
        <dbReference type="EMBL" id="CAK5269884.1"/>
    </source>
</evidence>
<dbReference type="Proteomes" id="UP001295794">
    <property type="component" value="Unassembled WGS sequence"/>
</dbReference>